<evidence type="ECO:0000256" key="5">
    <source>
        <dbReference type="ARBA" id="ARBA00012779"/>
    </source>
</evidence>
<dbReference type="Gene3D" id="3.40.50.150">
    <property type="entry name" value="Vaccinia Virus protein VP39"/>
    <property type="match status" value="1"/>
</dbReference>
<evidence type="ECO:0000256" key="6">
    <source>
        <dbReference type="ARBA" id="ARBA00018045"/>
    </source>
</evidence>
<evidence type="ECO:0000256" key="3">
    <source>
        <dbReference type="ARBA" id="ARBA00010703"/>
    </source>
</evidence>
<dbReference type="InterPro" id="IPR015915">
    <property type="entry name" value="Kelch-typ_b-propeller"/>
</dbReference>
<protein>
    <recommendedName>
        <fullName evidence="6">tRNA wybutosine-synthesizing protein 4</fullName>
        <ecNumber evidence="5">2.1.1.290</ecNumber>
        <ecNumber evidence="4">2.3.1.231</ecNumber>
    </recommendedName>
    <alternativeName>
        <fullName evidence="13">Leucine carboxyl methyltransferase 2</fullName>
    </alternativeName>
    <alternativeName>
        <fullName evidence="14">tRNA(Phe) (7-(3-amino-3-(methoxycarbonyl)propyl)wyosine(37)-N)-methoxycarbonyltransferase</fullName>
    </alternativeName>
    <alternativeName>
        <fullName evidence="12">tRNA(Phe) (7-(3-amino-3-carboxypropyl)wyosine(37)-O)-methyltransferase</fullName>
    </alternativeName>
</protein>
<comment type="function">
    <text evidence="11">Probable S-adenosyl-L-methionine-dependent methyltransferase that acts as a component of the wybutosine biosynthesis pathway. Wybutosine is a hyper modified guanosine with a tricyclic base found at the 3'-position adjacent to the anticodon of eukaryotic phenylalanine tRNA. May methylate the carboxyl group of leucine residues to form alpha-leucine ester residues.</text>
</comment>
<comment type="catalytic activity">
    <reaction evidence="15">
        <text>7-[(3S)-(3-amino-3-methoxycarbonyl)propyl]wyosine(37) in tRNA(Phe) + S-adenosyl-L-methionine + CO2 = wybutosine(37) in tRNA(Phe) + S-adenosyl-L-homocysteine + 2 H(+)</text>
        <dbReference type="Rhea" id="RHEA:37119"/>
        <dbReference type="Rhea" id="RHEA-COMP:11844"/>
        <dbReference type="Rhea" id="RHEA-COMP:11847"/>
        <dbReference type="ChEBI" id="CHEBI:15378"/>
        <dbReference type="ChEBI" id="CHEBI:16526"/>
        <dbReference type="ChEBI" id="CHEBI:57856"/>
        <dbReference type="ChEBI" id="CHEBI:59789"/>
        <dbReference type="ChEBI" id="CHEBI:73544"/>
        <dbReference type="ChEBI" id="CHEBI:74275"/>
        <dbReference type="EC" id="2.3.1.231"/>
    </reaction>
</comment>
<evidence type="ECO:0000256" key="9">
    <source>
        <dbReference type="ARBA" id="ARBA00022691"/>
    </source>
</evidence>
<dbReference type="InterPro" id="IPR007213">
    <property type="entry name" value="Ppm1/Ppm2/Tcmp"/>
</dbReference>
<evidence type="ECO:0000256" key="4">
    <source>
        <dbReference type="ARBA" id="ARBA00012155"/>
    </source>
</evidence>
<dbReference type="GO" id="GO:0008175">
    <property type="term" value="F:tRNA methyltransferase activity"/>
    <property type="evidence" value="ECO:0007669"/>
    <property type="project" value="TreeGrafter"/>
</dbReference>
<feature type="transmembrane region" description="Helical" evidence="17">
    <location>
        <begin position="511"/>
        <end position="538"/>
    </location>
</feature>
<evidence type="ECO:0000256" key="17">
    <source>
        <dbReference type="SAM" id="Phobius"/>
    </source>
</evidence>
<feature type="transmembrane region" description="Helical" evidence="17">
    <location>
        <begin position="114"/>
        <end position="135"/>
    </location>
</feature>
<dbReference type="CDD" id="cd17354">
    <property type="entry name" value="MFS_Mch1p_like"/>
    <property type="match status" value="1"/>
</dbReference>
<dbReference type="PANTHER" id="PTHR46529">
    <property type="entry name" value="TRNA WYBUTOSINE-SYNTHESIZING PROTEIN 4"/>
    <property type="match status" value="1"/>
</dbReference>
<feature type="domain" description="JmjC" evidence="18">
    <location>
        <begin position="1445"/>
        <end position="1595"/>
    </location>
</feature>
<accession>A0AA39XJD8</accession>
<dbReference type="GO" id="GO:0031591">
    <property type="term" value="P:wybutosine biosynthetic process"/>
    <property type="evidence" value="ECO:0007669"/>
    <property type="project" value="TreeGrafter"/>
</dbReference>
<dbReference type="SUPFAM" id="SSF50965">
    <property type="entry name" value="Galactose oxidase, central domain"/>
    <property type="match status" value="1"/>
</dbReference>
<dbReference type="EMBL" id="JAULSR010000001">
    <property type="protein sequence ID" value="KAK0635117.1"/>
    <property type="molecule type" value="Genomic_DNA"/>
</dbReference>
<feature type="transmembrane region" description="Helical" evidence="17">
    <location>
        <begin position="234"/>
        <end position="253"/>
    </location>
</feature>
<keyword evidence="7" id="KW-0489">Methyltransferase</keyword>
<dbReference type="Gene3D" id="6.10.140.1470">
    <property type="match status" value="1"/>
</dbReference>
<comment type="pathway">
    <text evidence="2">tRNA modification; wybutosine-tRNA(Phe) biosynthesis.</text>
</comment>
<comment type="similarity">
    <text evidence="3">Belongs to the methyltransferase superfamily. LCMT family.</text>
</comment>
<evidence type="ECO:0000256" key="13">
    <source>
        <dbReference type="ARBA" id="ARBA00030231"/>
    </source>
</evidence>
<evidence type="ECO:0000256" key="10">
    <source>
        <dbReference type="ARBA" id="ARBA00022694"/>
    </source>
</evidence>
<dbReference type="SUPFAM" id="SSF53335">
    <property type="entry name" value="S-adenosyl-L-methionine-dependent methyltransferases"/>
    <property type="match status" value="1"/>
</dbReference>
<dbReference type="PROSITE" id="PS51184">
    <property type="entry name" value="JMJC"/>
    <property type="match status" value="1"/>
</dbReference>
<dbReference type="PANTHER" id="PTHR46529:SF1">
    <property type="entry name" value="TRNA WYBUTOSINE-SYNTHESIZING PROTEIN 4"/>
    <property type="match status" value="1"/>
</dbReference>
<feature type="compositionally biased region" description="Low complexity" evidence="16">
    <location>
        <begin position="44"/>
        <end position="62"/>
    </location>
</feature>
<feature type="transmembrane region" description="Helical" evidence="17">
    <location>
        <begin position="142"/>
        <end position="163"/>
    </location>
</feature>
<evidence type="ECO:0000259" key="18">
    <source>
        <dbReference type="PROSITE" id="PS51184"/>
    </source>
</evidence>
<evidence type="ECO:0000256" key="15">
    <source>
        <dbReference type="ARBA" id="ARBA00049250"/>
    </source>
</evidence>
<dbReference type="InterPro" id="IPR036259">
    <property type="entry name" value="MFS_trans_sf"/>
</dbReference>
<keyword evidence="20" id="KW-1185">Reference proteome</keyword>
<dbReference type="EC" id="2.3.1.231" evidence="4"/>
<dbReference type="Gene3D" id="1.20.1250.20">
    <property type="entry name" value="MFS general substrate transporter like domains"/>
    <property type="match status" value="1"/>
</dbReference>
<keyword evidence="10" id="KW-0819">tRNA processing</keyword>
<evidence type="ECO:0000256" key="1">
    <source>
        <dbReference type="ARBA" id="ARBA00001806"/>
    </source>
</evidence>
<evidence type="ECO:0000256" key="11">
    <source>
        <dbReference type="ARBA" id="ARBA00025588"/>
    </source>
</evidence>
<reference evidence="19" key="1">
    <citation type="submission" date="2023-06" db="EMBL/GenBank/DDBJ databases">
        <title>Genome-scale phylogeny and comparative genomics of the fungal order Sordariales.</title>
        <authorList>
            <consortium name="Lawrence Berkeley National Laboratory"/>
            <person name="Hensen N."/>
            <person name="Bonometti L."/>
            <person name="Westerberg I."/>
            <person name="Brannstrom I.O."/>
            <person name="Guillou S."/>
            <person name="Cros-Aarteil S."/>
            <person name="Calhoun S."/>
            <person name="Haridas S."/>
            <person name="Kuo A."/>
            <person name="Mondo S."/>
            <person name="Pangilinan J."/>
            <person name="Riley R."/>
            <person name="LaButti K."/>
            <person name="Andreopoulos B."/>
            <person name="Lipzen A."/>
            <person name="Chen C."/>
            <person name="Yanf M."/>
            <person name="Daum C."/>
            <person name="Ng V."/>
            <person name="Clum A."/>
            <person name="Steindorff A."/>
            <person name="Ohm R."/>
            <person name="Martin F."/>
            <person name="Silar P."/>
            <person name="Natvig D."/>
            <person name="Lalanne C."/>
            <person name="Gautier V."/>
            <person name="Ament-velasquez S.L."/>
            <person name="Kruys A."/>
            <person name="Hutchinson M.I."/>
            <person name="Powell A.J."/>
            <person name="Barry K."/>
            <person name="Miller A.N."/>
            <person name="Grigoriev I.V."/>
            <person name="Debuchy R."/>
            <person name="Gladieux P."/>
            <person name="Thoren M.H."/>
            <person name="Johannesson H."/>
        </authorList>
    </citation>
    <scope>NUCLEOTIDE SEQUENCE</scope>
    <source>
        <strain evidence="19">SMH3391-2</strain>
    </source>
</reference>
<name>A0AA39XJD8_9PEZI</name>
<feature type="transmembrane region" description="Helical" evidence="17">
    <location>
        <begin position="481"/>
        <end position="505"/>
    </location>
</feature>
<dbReference type="SUPFAM" id="SSF51197">
    <property type="entry name" value="Clavaminate synthase-like"/>
    <property type="match status" value="1"/>
</dbReference>
<evidence type="ECO:0000256" key="7">
    <source>
        <dbReference type="ARBA" id="ARBA00022603"/>
    </source>
</evidence>
<evidence type="ECO:0000256" key="14">
    <source>
        <dbReference type="ARBA" id="ARBA00030847"/>
    </source>
</evidence>
<keyword evidence="17" id="KW-0812">Transmembrane</keyword>
<keyword evidence="17" id="KW-1133">Transmembrane helix</keyword>
<feature type="transmembrane region" description="Helical" evidence="17">
    <location>
        <begin position="194"/>
        <end position="222"/>
    </location>
</feature>
<dbReference type="GO" id="GO:0030488">
    <property type="term" value="P:tRNA methylation"/>
    <property type="evidence" value="ECO:0007669"/>
    <property type="project" value="TreeGrafter"/>
</dbReference>
<dbReference type="Gene3D" id="2.120.10.80">
    <property type="entry name" value="Kelch-type beta propeller"/>
    <property type="match status" value="1"/>
</dbReference>
<dbReference type="Proteomes" id="UP001174934">
    <property type="component" value="Unassembled WGS sequence"/>
</dbReference>
<feature type="region of interest" description="Disordered" evidence="16">
    <location>
        <begin position="1"/>
        <end position="69"/>
    </location>
</feature>
<dbReference type="InterPro" id="IPR011043">
    <property type="entry name" value="Gal_Oxase/kelch_b-propeller"/>
</dbReference>
<feature type="compositionally biased region" description="Pro residues" evidence="16">
    <location>
        <begin position="1"/>
        <end position="10"/>
    </location>
</feature>
<feature type="transmembrane region" description="Helical" evidence="17">
    <location>
        <begin position="78"/>
        <end position="102"/>
    </location>
</feature>
<evidence type="ECO:0000313" key="19">
    <source>
        <dbReference type="EMBL" id="KAK0635117.1"/>
    </source>
</evidence>
<evidence type="ECO:0000256" key="8">
    <source>
        <dbReference type="ARBA" id="ARBA00022679"/>
    </source>
</evidence>
<keyword evidence="9" id="KW-0949">S-adenosyl-L-methionine</keyword>
<feature type="transmembrane region" description="Helical" evidence="17">
    <location>
        <begin position="273"/>
        <end position="295"/>
    </location>
</feature>
<evidence type="ECO:0000256" key="16">
    <source>
        <dbReference type="SAM" id="MobiDB-lite"/>
    </source>
</evidence>
<dbReference type="InterPro" id="IPR029063">
    <property type="entry name" value="SAM-dependent_MTases_sf"/>
</dbReference>
<dbReference type="SUPFAM" id="SSF103473">
    <property type="entry name" value="MFS general substrate transporter"/>
    <property type="match status" value="1"/>
</dbReference>
<dbReference type="FunFam" id="2.60.120.650:FF:000043">
    <property type="entry name" value="tRNA wybutosine-synthesizing protein 4"/>
    <property type="match status" value="1"/>
</dbReference>
<dbReference type="Pfam" id="PF13621">
    <property type="entry name" value="Cupin_8"/>
    <property type="match status" value="1"/>
</dbReference>
<dbReference type="InterPro" id="IPR041667">
    <property type="entry name" value="Cupin_8"/>
</dbReference>
<gene>
    <name evidence="19" type="ORF">B0T17DRAFT_586727</name>
</gene>
<feature type="transmembrane region" description="Helical" evidence="17">
    <location>
        <begin position="545"/>
        <end position="566"/>
    </location>
</feature>
<dbReference type="Pfam" id="PF13418">
    <property type="entry name" value="Beta-prop_TYW4"/>
    <property type="match status" value="1"/>
</dbReference>
<comment type="catalytic activity">
    <reaction evidence="1">
        <text>7-[(3S)-3-amino-3-carboxypropyl]wyosine(37) in tRNA(Phe) + S-adenosyl-L-methionine = 7-[(3S)-(3-amino-3-methoxycarbonyl)propyl]wyosine(37) in tRNA(Phe) + S-adenosyl-L-homocysteine</text>
        <dbReference type="Rhea" id="RHEA:36903"/>
        <dbReference type="Rhea" id="RHEA-COMP:10379"/>
        <dbReference type="Rhea" id="RHEA-COMP:11844"/>
        <dbReference type="ChEBI" id="CHEBI:57856"/>
        <dbReference type="ChEBI" id="CHEBI:59789"/>
        <dbReference type="ChEBI" id="CHEBI:73543"/>
        <dbReference type="ChEBI" id="CHEBI:74275"/>
        <dbReference type="EC" id="2.1.1.290"/>
    </reaction>
</comment>
<dbReference type="EC" id="2.1.1.290" evidence="5"/>
<dbReference type="Pfam" id="PF04072">
    <property type="entry name" value="LCM"/>
    <property type="match status" value="1"/>
</dbReference>
<sequence>MSPIHHPPPGGSHGPTASTPLLLHQPTAAAAAADDDTTSTLGPASTRSSSSSSSLRSTSSHRTSSRRRAAAQRTARNLSFLSALLSSLCAGSVTVFSMYGHIFQERLHYSQFQVNGVASAASVAMYIPVSLLGYVCDRVGPAPLSLLSAVFFGGGYALAAGLYRQATVTAAGGAGGMGRHHGGGGDTEGIPGGAWAYAGMITAFVFIGIGTCSMYLSAVATCAKNFGRGKHRGLALAVPIAAFGLSGMWQSQLGSRVFCERRADGSKGDDVDVFRFFIFLAVLLFVVGLLGTFGLRIVDEQDLIDDAVEELERSGFLDGSALFSPVRSVSGGVYGAIVEPAEPIDEEDAGILAPSKDADEEEEEARIKKQWVLNAETRRFLTDPTMWCFALGFFCMIGPGEAFINNLGTVIKTLRPPTLHYFGPPTSAATHVSIVGITSTIVRLITGSLTDLLAPSPQAQHVQITSSTPMLQRMRFSVSRVTFLLFFAGVLSLGLATLASGLMQFHDERFWIVSGLVGAGYGAVFSLTPIIITVIWGVENFATNWGIVAMFPALGATVWGLIYSAVYQAGANKKLASPGGSEDDSPFCYGVDSIVSKRSVEKLYYPNEPHFFRFFVKKFQRRAPLINRGYHLRLHAIDVLVRNFLLKDHNEARKQEEKKKVKKVVVNLGCGSDVLPWQCLTRYPDGCKDAVFVDVDFPDLIERKRQTVVGTPELLGAFTGVATAATEELPPNVVFRSDQYVQVGCDLRQLGTLRAALVSVLGDLSECVFLFVAEVSITYMETEGADGVVEWAAGLGDSEFVLLEQILPAGPKHPFADTMLNHFHKLNTQLKSVEKYSTVESQLQRFTSRGWKTVDVWTLWQAWTDDTFLSAADRRKLEEVEPFDEWEEFALFASHYCIVHARTASEDGSTEEEDGSTEAQEIPTQAVTLQFDELPGQRGQRRFAAAMKTLDRAAAIAALDRGNETSITAVVNVMGLGTKARLQSCDVYSQGKDSTGLSSEAEGSAFTLLEGGPTTRMCHALTDLGNGGRCLLSGGRASPSAPFKDCWLFDKSTNGWERTHDLPTPLYRHSVTRLGNSDMVLLIGGRGQVDIFDGYLVYQPQVGWVSCEIVGSRPTPVYGAILACEEGDVNFSGHTFSGIFFGGLNNEGVIPDPKLCWNLDLSNPKVRFVLFPQMGIHFLGGKTRELLSRFGATCVPLKSGEFVIFGGVTGDHLLDQQDEFLVCSVGGWVCRITRRLVDQDLLGGGRYPLLVGTSAVSMPDGRVVIIGGGATCFSMGTFWNKAVYTLHVPSTGMTAVNGLISSDSHWSHVKTLEIVSGGREVSQPVGLEAGSQKVEIKPILRTKLESQEDFARLLHEGKPAILEGLDLGSCVADWNLKYLVEKVGKDRKVVIHESATQAMDFNAKNFRYVTTEFGDFTERVEKGDKLYLRALSSEKPSEQPAMLTDDFPLLAPDFVLPPQLSQVEENLFSSVLRVSGPVNMWLHYDVMANVYCQISGSKRLMLFPPGDVEHLGFAAGASSSSIDVFASLDSNSAVGQQLARTHPHEAVLSPGGVLFLPPLWLHTATPTSDSSIAVNVFFRDLVDGVGYAAGRDVYGNRDLAAYEKGRQDIGRIANSFQKLPAEAREFYLLRLADELRRKARS</sequence>
<dbReference type="InterPro" id="IPR003347">
    <property type="entry name" value="JmjC_dom"/>
</dbReference>
<proteinExistence type="inferred from homology"/>
<evidence type="ECO:0000256" key="12">
    <source>
        <dbReference type="ARBA" id="ARBA00029750"/>
    </source>
</evidence>
<evidence type="ECO:0000256" key="2">
    <source>
        <dbReference type="ARBA" id="ARBA00004797"/>
    </source>
</evidence>
<organism evidence="19 20">
    <name type="scientific">Bombardia bombarda</name>
    <dbReference type="NCBI Taxonomy" id="252184"/>
    <lineage>
        <taxon>Eukaryota</taxon>
        <taxon>Fungi</taxon>
        <taxon>Dikarya</taxon>
        <taxon>Ascomycota</taxon>
        <taxon>Pezizomycotina</taxon>
        <taxon>Sordariomycetes</taxon>
        <taxon>Sordariomycetidae</taxon>
        <taxon>Sordariales</taxon>
        <taxon>Lasiosphaeriaceae</taxon>
        <taxon>Bombardia</taxon>
    </lineage>
</organism>
<dbReference type="Gene3D" id="2.60.120.650">
    <property type="entry name" value="Cupin"/>
    <property type="match status" value="1"/>
</dbReference>
<keyword evidence="17" id="KW-0472">Membrane</keyword>
<keyword evidence="8" id="KW-0808">Transferase</keyword>
<comment type="caution">
    <text evidence="19">The sequence shown here is derived from an EMBL/GenBank/DDBJ whole genome shotgun (WGS) entry which is preliminary data.</text>
</comment>
<evidence type="ECO:0000313" key="20">
    <source>
        <dbReference type="Proteomes" id="UP001174934"/>
    </source>
</evidence>